<dbReference type="Proteomes" id="UP000015453">
    <property type="component" value="Unassembled WGS sequence"/>
</dbReference>
<dbReference type="InterPro" id="IPR049072">
    <property type="entry name" value="MPH2_C"/>
</dbReference>
<comment type="caution">
    <text evidence="2">The sequence shown here is derived from an EMBL/GenBank/DDBJ whole genome shotgun (WGS) entry which is preliminary data.</text>
</comment>
<protein>
    <recommendedName>
        <fullName evidence="1">Maintenance of Photosystem II under High light 2 C-terminal domain-containing protein</fullName>
    </recommendedName>
</protein>
<dbReference type="OrthoDB" id="1924976at2759"/>
<dbReference type="EMBL" id="AUSU01007684">
    <property type="protein sequence ID" value="EPS60276.1"/>
    <property type="molecule type" value="Genomic_DNA"/>
</dbReference>
<organism evidence="2 3">
    <name type="scientific">Genlisea aurea</name>
    <dbReference type="NCBI Taxonomy" id="192259"/>
    <lineage>
        <taxon>Eukaryota</taxon>
        <taxon>Viridiplantae</taxon>
        <taxon>Streptophyta</taxon>
        <taxon>Embryophyta</taxon>
        <taxon>Tracheophyta</taxon>
        <taxon>Spermatophyta</taxon>
        <taxon>Magnoliopsida</taxon>
        <taxon>eudicotyledons</taxon>
        <taxon>Gunneridae</taxon>
        <taxon>Pentapetalae</taxon>
        <taxon>asterids</taxon>
        <taxon>lamiids</taxon>
        <taxon>Lamiales</taxon>
        <taxon>Lentibulariaceae</taxon>
        <taxon>Genlisea</taxon>
    </lineage>
</organism>
<name>S8C791_9LAMI</name>
<proteinExistence type="predicted"/>
<evidence type="ECO:0000259" key="1">
    <source>
        <dbReference type="Pfam" id="PF20675"/>
    </source>
</evidence>
<dbReference type="Pfam" id="PF20675">
    <property type="entry name" value="MPH2"/>
    <property type="match status" value="1"/>
</dbReference>
<accession>S8C791</accession>
<dbReference type="GO" id="GO:0010206">
    <property type="term" value="P:photosystem II repair"/>
    <property type="evidence" value="ECO:0007669"/>
    <property type="project" value="InterPro"/>
</dbReference>
<evidence type="ECO:0000313" key="3">
    <source>
        <dbReference type="Proteomes" id="UP000015453"/>
    </source>
</evidence>
<keyword evidence="3" id="KW-1185">Reference proteome</keyword>
<reference evidence="2 3" key="1">
    <citation type="journal article" date="2013" name="BMC Genomics">
        <title>The miniature genome of a carnivorous plant Genlisea aurea contains a low number of genes and short non-coding sequences.</title>
        <authorList>
            <person name="Leushkin E.V."/>
            <person name="Sutormin R.A."/>
            <person name="Nabieva E.R."/>
            <person name="Penin A.A."/>
            <person name="Kondrashov A.S."/>
            <person name="Logacheva M.D."/>
        </authorList>
    </citation>
    <scope>NUCLEOTIDE SEQUENCE [LARGE SCALE GENOMIC DNA]</scope>
</reference>
<gene>
    <name evidence="2" type="ORF">M569_14527</name>
</gene>
<feature type="domain" description="Maintenance of Photosystem II under High light 2 C-terminal" evidence="1">
    <location>
        <begin position="95"/>
        <end position="200"/>
    </location>
</feature>
<dbReference type="InterPro" id="IPR038862">
    <property type="entry name" value="MPH2"/>
</dbReference>
<sequence length="200" mass="21479">MALHLVANAKLLLPSPPAAVPVRIKQPAVVGECVCRRSIFVGIAAALILKRKPPANAAVLEAEDDVELLEKVKKDRKKRIDRQGLISSSAKETGYLQDLVYKLSRVGQAIEGNDLSQVSSVLGRTKDSEWLQNVNAALSKFSSSEEEKTEVDAFNSSLASLISFVSGNDIESSKVVFVESATAFVKWAALSGLGDKLKGL</sequence>
<dbReference type="PANTHER" id="PTHR35742">
    <property type="entry name" value="THYLAKOID LUMENAL 16.5 KDA PROTEIN, CHLOROPLASTIC"/>
    <property type="match status" value="1"/>
</dbReference>
<dbReference type="PANTHER" id="PTHR35742:SF1">
    <property type="entry name" value="THYLAKOID LUMENAL 16.5 KDA PROTEIN, CHLOROPLASTIC"/>
    <property type="match status" value="1"/>
</dbReference>
<dbReference type="AlphaFoldDB" id="S8C791"/>
<evidence type="ECO:0000313" key="2">
    <source>
        <dbReference type="EMBL" id="EPS60276.1"/>
    </source>
</evidence>